<evidence type="ECO:0000256" key="4">
    <source>
        <dbReference type="ARBA" id="ARBA00022786"/>
    </source>
</evidence>
<keyword evidence="5" id="KW-0539">Nucleus</keyword>
<evidence type="ECO:0000313" key="9">
    <source>
        <dbReference type="EMBL" id="PNY23138.1"/>
    </source>
</evidence>
<evidence type="ECO:0000259" key="8">
    <source>
        <dbReference type="Pfam" id="PF00899"/>
    </source>
</evidence>
<dbReference type="GO" id="GO:0016925">
    <property type="term" value="P:protein sumoylation"/>
    <property type="evidence" value="ECO:0007669"/>
    <property type="project" value="TreeGrafter"/>
</dbReference>
<dbReference type="CDD" id="cd01492">
    <property type="entry name" value="Aos1_SUMO"/>
    <property type="match status" value="1"/>
</dbReference>
<dbReference type="InterPro" id="IPR035985">
    <property type="entry name" value="Ubiquitin-activating_enz"/>
</dbReference>
<feature type="domain" description="THIF-type NAD/FAD binding fold" evidence="8">
    <location>
        <begin position="321"/>
        <end position="651"/>
    </location>
</feature>
<comment type="pathway">
    <text evidence="2">Protein modification; protein sumoylation.</text>
</comment>
<dbReference type="Pfam" id="PF00899">
    <property type="entry name" value="ThiF"/>
    <property type="match status" value="1"/>
</dbReference>
<dbReference type="InterPro" id="IPR045886">
    <property type="entry name" value="ThiF/MoeB/HesA"/>
</dbReference>
<reference evidence="9 10" key="1">
    <citation type="submission" date="2017-08" db="EMBL/GenBank/DDBJ databases">
        <title>Harnessing the power of phylogenomics to disentangle the directionality and signatures of interkingdom host jumping in the parasitic fungal genus Tolypocladium.</title>
        <authorList>
            <person name="Quandt C.A."/>
            <person name="Patterson W."/>
            <person name="Spatafora J.W."/>
        </authorList>
    </citation>
    <scope>NUCLEOTIDE SEQUENCE [LARGE SCALE GENOMIC DNA]</scope>
    <source>
        <strain evidence="9 10">CBS 113982</strain>
    </source>
</reference>
<dbReference type="InterPro" id="IPR000011">
    <property type="entry name" value="UBQ/SUMO-activ_enz_E1-like"/>
</dbReference>
<feature type="region of interest" description="Disordered" evidence="7">
    <location>
        <begin position="131"/>
        <end position="172"/>
    </location>
</feature>
<evidence type="ECO:0000256" key="2">
    <source>
        <dbReference type="ARBA" id="ARBA00004718"/>
    </source>
</evidence>
<dbReference type="InterPro" id="IPR000594">
    <property type="entry name" value="ThiF_NAD_FAD-bd"/>
</dbReference>
<comment type="similarity">
    <text evidence="3">Belongs to the ubiquitin-activating E1 family.</text>
</comment>
<comment type="caution">
    <text evidence="9">The sequence shown here is derived from an EMBL/GenBank/DDBJ whole genome shotgun (WGS) entry which is preliminary data.</text>
</comment>
<evidence type="ECO:0000256" key="5">
    <source>
        <dbReference type="ARBA" id="ARBA00023242"/>
    </source>
</evidence>
<dbReference type="PANTHER" id="PTHR10953">
    <property type="entry name" value="UBIQUITIN-ACTIVATING ENZYME E1"/>
    <property type="match status" value="1"/>
</dbReference>
<protein>
    <recommendedName>
        <fullName evidence="6">Ubiquitin-like 1-activating enzyme E1A</fullName>
    </recommendedName>
</protein>
<feature type="region of interest" description="Disordered" evidence="7">
    <location>
        <begin position="720"/>
        <end position="764"/>
    </location>
</feature>
<sequence length="764" mass="80966">CASAEQQLAQRYERRPASLGQSRAAVIGGQLLRTLLRTSTGNHGVLYRPRHGIGGALRPSELSWRGIQTPPGRHGAVEPRINLVLILLSAIARPGLALGIASRYAAPRPTLTSAASNAPYRFPRATAAELSSRVAVTASGRKVDSTSDSTSADETEPEPADAAGRSHSCSHKQATATLAANDAVEGAPGAAFARGPGAQHQPNYARTPLDSSHLVATPHPEALPHSCSPVRSAASMEQQNQGQNGQHPPPPPHSDLDVISAQAQDAVNLVNNGSPNPFATMPGQHFTTGPMPVVGPNFMMPTAMANGGVLNSISPDEVALYDRQIRLWGMDAQSRIQNANILLITMRALANEVAKNLTLAGVGSLTLLDGSPVTEADLGAQFLLSDCDDCIGQNRAWAVSAALRKLNPRVHVHADPESVTTKGPSYFAGYDVVIATDLDPDTFNIINTATRINGKAFYAAGTHGMYGFIFSDLIEHEYVIERDMGNIATEPKQETRTRSIIDVKIRMDGPKTIESVTKRELYSTWFLASDLAALPHEFTNSRRRLKTVSPVLSCLRALWEFKQLKGGVLPSNREDLKLFTQIATQKHKLLSLPSETLRPEVLRSFLQNLGSEIAPVSAILGGQLSQDVINVLGHREQPIQNMVVFDGEKLDASIYPLHPEGALGASLLSLAPNGGGMGMDLGMGGMGMDAGAFGAMPPPDGMPVGAAGLLHGDASVMGENVDAGVQNTSAPEANNSQQANALSTYRSPSAPEQPTELDEGATAV</sequence>
<dbReference type="PANTHER" id="PTHR10953:SF162">
    <property type="entry name" value="SUMO-ACTIVATING ENZYME SUBUNIT 1"/>
    <property type="match status" value="1"/>
</dbReference>
<keyword evidence="4" id="KW-0833">Ubl conjugation pathway</keyword>
<keyword evidence="10" id="KW-1185">Reference proteome</keyword>
<dbReference type="GO" id="GO:0005737">
    <property type="term" value="C:cytoplasm"/>
    <property type="evidence" value="ECO:0007669"/>
    <property type="project" value="TreeGrafter"/>
</dbReference>
<dbReference type="STRING" id="45235.A0A2K3Q6K5"/>
<dbReference type="Proteomes" id="UP000236621">
    <property type="component" value="Unassembled WGS sequence"/>
</dbReference>
<proteinExistence type="inferred from homology"/>
<gene>
    <name evidence="9" type="ORF">TCAP_06913</name>
</gene>
<feature type="region of interest" description="Disordered" evidence="7">
    <location>
        <begin position="188"/>
        <end position="256"/>
    </location>
</feature>
<evidence type="ECO:0000256" key="6">
    <source>
        <dbReference type="ARBA" id="ARBA00044354"/>
    </source>
</evidence>
<evidence type="ECO:0000256" key="3">
    <source>
        <dbReference type="ARBA" id="ARBA00005673"/>
    </source>
</evidence>
<dbReference type="SUPFAM" id="SSF69572">
    <property type="entry name" value="Activating enzymes of the ubiquitin-like proteins"/>
    <property type="match status" value="1"/>
</dbReference>
<feature type="compositionally biased region" description="Polar residues" evidence="7">
    <location>
        <begin position="725"/>
        <end position="752"/>
    </location>
</feature>
<feature type="compositionally biased region" description="Acidic residues" evidence="7">
    <location>
        <begin position="755"/>
        <end position="764"/>
    </location>
</feature>
<organism evidence="9 10">
    <name type="scientific">Tolypocladium capitatum</name>
    <dbReference type="NCBI Taxonomy" id="45235"/>
    <lineage>
        <taxon>Eukaryota</taxon>
        <taxon>Fungi</taxon>
        <taxon>Dikarya</taxon>
        <taxon>Ascomycota</taxon>
        <taxon>Pezizomycotina</taxon>
        <taxon>Sordariomycetes</taxon>
        <taxon>Hypocreomycetidae</taxon>
        <taxon>Hypocreales</taxon>
        <taxon>Ophiocordycipitaceae</taxon>
        <taxon>Tolypocladium</taxon>
    </lineage>
</organism>
<dbReference type="AlphaFoldDB" id="A0A2K3Q6K5"/>
<dbReference type="Gene3D" id="3.40.50.720">
    <property type="entry name" value="NAD(P)-binding Rossmann-like Domain"/>
    <property type="match status" value="1"/>
</dbReference>
<dbReference type="EMBL" id="NRSZ01001139">
    <property type="protein sequence ID" value="PNY23138.1"/>
    <property type="molecule type" value="Genomic_DNA"/>
</dbReference>
<dbReference type="PRINTS" id="PR01849">
    <property type="entry name" value="UBIQUITINACT"/>
</dbReference>
<name>A0A2K3Q6K5_9HYPO</name>
<feature type="non-terminal residue" evidence="9">
    <location>
        <position position="1"/>
    </location>
</feature>
<feature type="compositionally biased region" description="Low complexity" evidence="7">
    <location>
        <begin position="188"/>
        <end position="198"/>
    </location>
</feature>
<evidence type="ECO:0000256" key="1">
    <source>
        <dbReference type="ARBA" id="ARBA00004123"/>
    </source>
</evidence>
<evidence type="ECO:0000256" key="7">
    <source>
        <dbReference type="SAM" id="MobiDB-lite"/>
    </source>
</evidence>
<comment type="subcellular location">
    <subcellularLocation>
        <location evidence="1">Nucleus</location>
    </subcellularLocation>
</comment>
<dbReference type="GO" id="GO:0031510">
    <property type="term" value="C:SUMO activating enzyme complex"/>
    <property type="evidence" value="ECO:0007669"/>
    <property type="project" value="TreeGrafter"/>
</dbReference>
<accession>A0A2K3Q6K5</accession>
<dbReference type="GO" id="GO:0019948">
    <property type="term" value="F:SUMO activating enzyme activity"/>
    <property type="evidence" value="ECO:0007669"/>
    <property type="project" value="TreeGrafter"/>
</dbReference>
<dbReference type="OrthoDB" id="1708823at2759"/>
<evidence type="ECO:0000313" key="10">
    <source>
        <dbReference type="Proteomes" id="UP000236621"/>
    </source>
</evidence>